<dbReference type="Gene3D" id="1.20.120.350">
    <property type="entry name" value="Voltage-gated potassium channels. Chain C"/>
    <property type="match status" value="1"/>
</dbReference>
<keyword evidence="6 8" id="KW-0472">Membrane</keyword>
<dbReference type="Proteomes" id="UP000286482">
    <property type="component" value="Unassembled WGS sequence"/>
</dbReference>
<dbReference type="PANTHER" id="PTHR11537:SF254">
    <property type="entry name" value="POTASSIUM VOLTAGE-GATED CHANNEL PROTEIN SHAB"/>
    <property type="match status" value="1"/>
</dbReference>
<name>A0A420ECM3_9ALTE</name>
<dbReference type="Gene3D" id="1.20.5.110">
    <property type="match status" value="1"/>
</dbReference>
<keyword evidence="3 8" id="KW-0812">Transmembrane</keyword>
<organism evidence="10 11">
    <name type="scientific">Alginatibacterium sediminis</name>
    <dbReference type="NCBI Taxonomy" id="2164068"/>
    <lineage>
        <taxon>Bacteria</taxon>
        <taxon>Pseudomonadati</taxon>
        <taxon>Pseudomonadota</taxon>
        <taxon>Gammaproteobacteria</taxon>
        <taxon>Alteromonadales</taxon>
        <taxon>Alteromonadaceae</taxon>
        <taxon>Alginatibacterium</taxon>
    </lineage>
</organism>
<gene>
    <name evidence="10" type="ORF">DBZ36_08510</name>
</gene>
<dbReference type="Gene3D" id="1.10.287.70">
    <property type="match status" value="1"/>
</dbReference>
<evidence type="ECO:0000256" key="1">
    <source>
        <dbReference type="ARBA" id="ARBA00004141"/>
    </source>
</evidence>
<dbReference type="RefSeq" id="WP_120354526.1">
    <property type="nucleotide sequence ID" value="NZ_RAQO01000005.1"/>
</dbReference>
<dbReference type="PRINTS" id="PR00169">
    <property type="entry name" value="KCHANNEL"/>
</dbReference>
<keyword evidence="5" id="KW-0406">Ion transport</keyword>
<dbReference type="AlphaFoldDB" id="A0A420ECM3"/>
<feature type="transmembrane region" description="Helical" evidence="8">
    <location>
        <begin position="118"/>
        <end position="139"/>
    </location>
</feature>
<dbReference type="InterPro" id="IPR013099">
    <property type="entry name" value="K_chnl_dom"/>
</dbReference>
<evidence type="ECO:0000256" key="8">
    <source>
        <dbReference type="SAM" id="Phobius"/>
    </source>
</evidence>
<reference evidence="10 11" key="1">
    <citation type="submission" date="2018-09" db="EMBL/GenBank/DDBJ databases">
        <authorList>
            <person name="Wang Z."/>
        </authorList>
    </citation>
    <scope>NUCLEOTIDE SEQUENCE [LARGE SCALE GENOMIC DNA]</scope>
    <source>
        <strain evidence="10 11">ALS 81</strain>
    </source>
</reference>
<evidence type="ECO:0000256" key="6">
    <source>
        <dbReference type="ARBA" id="ARBA00023136"/>
    </source>
</evidence>
<dbReference type="GO" id="GO:0001508">
    <property type="term" value="P:action potential"/>
    <property type="evidence" value="ECO:0007669"/>
    <property type="project" value="TreeGrafter"/>
</dbReference>
<dbReference type="EMBL" id="RAQO01000005">
    <property type="protein sequence ID" value="RKF18447.1"/>
    <property type="molecule type" value="Genomic_DNA"/>
</dbReference>
<dbReference type="PANTHER" id="PTHR11537">
    <property type="entry name" value="VOLTAGE-GATED POTASSIUM CHANNEL"/>
    <property type="match status" value="1"/>
</dbReference>
<keyword evidence="2" id="KW-0813">Transport</keyword>
<evidence type="ECO:0000256" key="7">
    <source>
        <dbReference type="ARBA" id="ARBA00023303"/>
    </source>
</evidence>
<evidence type="ECO:0000256" key="3">
    <source>
        <dbReference type="ARBA" id="ARBA00022692"/>
    </source>
</evidence>
<evidence type="ECO:0000259" key="9">
    <source>
        <dbReference type="Pfam" id="PF07885"/>
    </source>
</evidence>
<evidence type="ECO:0000313" key="10">
    <source>
        <dbReference type="EMBL" id="RKF18447.1"/>
    </source>
</evidence>
<proteinExistence type="predicted"/>
<evidence type="ECO:0000256" key="4">
    <source>
        <dbReference type="ARBA" id="ARBA00022989"/>
    </source>
</evidence>
<feature type="transmembrane region" description="Helical" evidence="8">
    <location>
        <begin position="75"/>
        <end position="97"/>
    </location>
</feature>
<evidence type="ECO:0000256" key="5">
    <source>
        <dbReference type="ARBA" id="ARBA00023065"/>
    </source>
</evidence>
<accession>A0A420ECM3</accession>
<dbReference type="InterPro" id="IPR027359">
    <property type="entry name" value="Volt_channel_dom_sf"/>
</dbReference>
<dbReference type="GO" id="GO:0005249">
    <property type="term" value="F:voltage-gated potassium channel activity"/>
    <property type="evidence" value="ECO:0007669"/>
    <property type="project" value="InterPro"/>
</dbReference>
<keyword evidence="7" id="KW-0407">Ion channel</keyword>
<feature type="transmembrane region" description="Helical" evidence="8">
    <location>
        <begin position="35"/>
        <end position="55"/>
    </location>
</feature>
<comment type="subcellular location">
    <subcellularLocation>
        <location evidence="1">Membrane</location>
        <topology evidence="1">Multi-pass membrane protein</topology>
    </subcellularLocation>
</comment>
<dbReference type="GO" id="GO:0008076">
    <property type="term" value="C:voltage-gated potassium channel complex"/>
    <property type="evidence" value="ECO:0007669"/>
    <property type="project" value="InterPro"/>
</dbReference>
<comment type="caution">
    <text evidence="10">The sequence shown here is derived from an EMBL/GenBank/DDBJ whole genome shotgun (WGS) entry which is preliminary data.</text>
</comment>
<feature type="transmembrane region" description="Helical" evidence="8">
    <location>
        <begin position="6"/>
        <end position="28"/>
    </location>
</feature>
<dbReference type="InterPro" id="IPR028325">
    <property type="entry name" value="VG_K_chnl"/>
</dbReference>
<feature type="domain" description="Potassium channel" evidence="9">
    <location>
        <begin position="124"/>
        <end position="203"/>
    </location>
</feature>
<sequence>MSKKQSAMDVVMFLLSIVAIIIVIASYLVDDDIELWQLLIALDTMICLIFMSHFFGQLLSSESKWDYLKSHWIDFVASIPIIGATRFLRVFLIVRMFRIYRRQQARHKIDNNVRDMTAAGVLLMVAMVIILGSVAILIAEEHNPASKINTGIDALWWSLVTVSTVGYGDLYPVSTFGRIVGGILICAGVGTFGILSGLVSSMVLKTNKRAEHRLEELMHFQSKQNKLLIKEIQELRAMVNNPSSTEKKQESES</sequence>
<evidence type="ECO:0000313" key="11">
    <source>
        <dbReference type="Proteomes" id="UP000286482"/>
    </source>
</evidence>
<dbReference type="OrthoDB" id="9799090at2"/>
<keyword evidence="4 8" id="KW-1133">Transmembrane helix</keyword>
<dbReference type="SUPFAM" id="SSF81324">
    <property type="entry name" value="Voltage-gated potassium channels"/>
    <property type="match status" value="1"/>
</dbReference>
<feature type="transmembrane region" description="Helical" evidence="8">
    <location>
        <begin position="179"/>
        <end position="204"/>
    </location>
</feature>
<evidence type="ECO:0000256" key="2">
    <source>
        <dbReference type="ARBA" id="ARBA00022448"/>
    </source>
</evidence>
<keyword evidence="11" id="KW-1185">Reference proteome</keyword>
<dbReference type="Pfam" id="PF07885">
    <property type="entry name" value="Ion_trans_2"/>
    <property type="match status" value="1"/>
</dbReference>
<protein>
    <submittedName>
        <fullName evidence="10">Ion transporter</fullName>
    </submittedName>
</protein>